<feature type="region of interest" description="Disordered" evidence="2">
    <location>
        <begin position="630"/>
        <end position="742"/>
    </location>
</feature>
<name>A0A1Y1N0Y5_PHOPY</name>
<sequence length="1308" mass="149509">MEPAAPGTEDEVKFPVQTHASKKETEQERLLAVKARLPNGKLGNVFELSFLNGAEHWYCNLCKCPIMGHVYHHEIGKRHTNNMQAPLSHSSFDDSPLQVAPGEPVPPGVESEIQKVAEIQERLDNFTIGPLIGLEYLFELLEFDRDKEPSYLCLLCDKRGDPRTVIAHLASYNHIIQYIRRHFISCFRAISPYLTKQYKRNWQFAVQKIAEAIEDKFGRLKPHVVDQDTFESKRLHYQNLVACGKHFNERSGYTFEELVDVQQLTKVVADDFPVPHVEVVPEEGPVRNYRKAGVDFGFEIASSKKTKRSPSPPYVAKPKKPKPAKVSTEKRHSLSSVSSISSSDLSDYEPSQLTVKKKETQYRRVPFNNRAKKFERSAARSRSNSPNRFVKREGVHPWQRSDYIRTRADVATDSNKQKTDKLEEFKKLATAIENDMDRILKQHLKNPEKHPQYNEEWKKYWNKRYKELQAEGKNASDYDFKPGWIEFWNKRLLELHHAEVKTKKEGLRKRWWSVQLQSAPDPELMAACLSQDLGIDLPPATVVQEVMQNANSLQTNPSKPLSLRQMTRRQRRNRRRVSVFVGDGQFVRMARKHAEALGLIQHIPAEPLKKNDDAEELGLPDEPAPICFRITGKKKPIKEQSESKVDVPSTIADQDPDVIIIEDKDDETLSSRRSHSPWESESGAHTRKSRDKSRERSRAGDYSRRSRDRSKDYRRSRSRSRDRDWHRQRRSRERDRGYGYDGVHYREPYRKSELPEYIKPPRVMRDVTRHPVMSPPLTRHVEPVEDDDDDEVNIVGVLRLLTAVEEKLGSLGPKVIDLLAQALALEKAEANSAEALLDNEVNCVLFETVKEKLKGQLLAGLVDYNQEKAFKNAIKKIASLIHYAGERKKTIEKEKPKVDPIQVPGVGTVDKAAIAKQIATALVLQGKTDVSQAELEQLINAVVGMAEASRNSNKPVTTASFLQQFSQAAKPPPSESILSLVQPTPTPTETATTTPTTNSMEGLSDLDLQTLLQNFKDLCTDEQHSLISYLKKLEAKEPERVERLRKFVNLDNTDKAPEKEPVEPNPRSSPFANRLMGMNPIIDESIVEPEIKPEPVIEPPVLKVSLDSDDEDYTFEDVFKAAKKNVKEKEERERATSMFKTEDFDLSNAKSLIANIMGQFKASNTASGNKTDNMLGLGKSMLTTPSEDTEKSLPTTDNLFRLLDLPKPTFPIQPRLEPNQPILKVENNPHFPSDSLPFTRTNFMQNVTYPEHNQYMNQPHPAMNQPRPIMNQPRPHFDQERVTYPIDSINGNSRPYPMRPNYDSFGRW</sequence>
<feature type="region of interest" description="Disordered" evidence="2">
    <location>
        <begin position="304"/>
        <end position="362"/>
    </location>
</feature>
<feature type="region of interest" description="Disordered" evidence="2">
    <location>
        <begin position="1"/>
        <end position="25"/>
    </location>
</feature>
<evidence type="ECO:0000313" key="3">
    <source>
        <dbReference type="EMBL" id="JAV91571.1"/>
    </source>
</evidence>
<feature type="compositionally biased region" description="Basic and acidic residues" evidence="2">
    <location>
        <begin position="732"/>
        <end position="742"/>
    </location>
</feature>
<evidence type="ECO:0000256" key="1">
    <source>
        <dbReference type="SAM" id="Coils"/>
    </source>
</evidence>
<accession>A0A1Y1N0Y5</accession>
<proteinExistence type="predicted"/>
<feature type="compositionally biased region" description="Low complexity" evidence="2">
    <location>
        <begin position="334"/>
        <end position="345"/>
    </location>
</feature>
<feature type="region of interest" description="Disordered" evidence="2">
    <location>
        <begin position="965"/>
        <end position="1001"/>
    </location>
</feature>
<feature type="compositionally biased region" description="Low complexity" evidence="2">
    <location>
        <begin position="987"/>
        <end position="997"/>
    </location>
</feature>
<feature type="coiled-coil region" evidence="1">
    <location>
        <begin position="415"/>
        <end position="442"/>
    </location>
</feature>
<dbReference type="EMBL" id="GEZM01015520">
    <property type="protein sequence ID" value="JAV91571.1"/>
    <property type="molecule type" value="Transcribed_RNA"/>
</dbReference>
<evidence type="ECO:0000256" key="2">
    <source>
        <dbReference type="SAM" id="MobiDB-lite"/>
    </source>
</evidence>
<protein>
    <submittedName>
        <fullName evidence="3">Uncharacterized protein</fullName>
    </submittedName>
</protein>
<keyword evidence="1" id="KW-0175">Coiled coil</keyword>
<feature type="compositionally biased region" description="Basic and acidic residues" evidence="2">
    <location>
        <begin position="692"/>
        <end position="725"/>
    </location>
</feature>
<feature type="compositionally biased region" description="Basic and acidic residues" evidence="2">
    <location>
        <begin position="1052"/>
        <end position="1062"/>
    </location>
</feature>
<reference evidence="3" key="1">
    <citation type="journal article" date="2016" name="Sci. Rep.">
        <title>Molecular characterization of firefly nuptial gifts: a multi-omics approach sheds light on postcopulatory sexual selection.</title>
        <authorList>
            <person name="Al-Wathiqui N."/>
            <person name="Fallon T.R."/>
            <person name="South A."/>
            <person name="Weng J.K."/>
            <person name="Lewis S.M."/>
        </authorList>
    </citation>
    <scope>NUCLEOTIDE SEQUENCE</scope>
</reference>
<feature type="region of interest" description="Disordered" evidence="2">
    <location>
        <begin position="1286"/>
        <end position="1308"/>
    </location>
</feature>
<organism evidence="3">
    <name type="scientific">Photinus pyralis</name>
    <name type="common">Common eastern firefly</name>
    <name type="synonym">Lampyris pyralis</name>
    <dbReference type="NCBI Taxonomy" id="7054"/>
    <lineage>
        <taxon>Eukaryota</taxon>
        <taxon>Metazoa</taxon>
        <taxon>Ecdysozoa</taxon>
        <taxon>Arthropoda</taxon>
        <taxon>Hexapoda</taxon>
        <taxon>Insecta</taxon>
        <taxon>Pterygota</taxon>
        <taxon>Neoptera</taxon>
        <taxon>Endopterygota</taxon>
        <taxon>Coleoptera</taxon>
        <taxon>Polyphaga</taxon>
        <taxon>Elateriformia</taxon>
        <taxon>Elateroidea</taxon>
        <taxon>Lampyridae</taxon>
        <taxon>Lampyrinae</taxon>
        <taxon>Photinus</taxon>
    </lineage>
</organism>
<feature type="region of interest" description="Disordered" evidence="2">
    <location>
        <begin position="1051"/>
        <end position="1074"/>
    </location>
</feature>